<dbReference type="InterPro" id="IPR004358">
    <property type="entry name" value="Sig_transdc_His_kin-like_C"/>
</dbReference>
<keyword evidence="8" id="KW-0547">Nucleotide-binding</keyword>
<gene>
    <name evidence="16" type="ORF">EBO34_09540</name>
</gene>
<dbReference type="Pfam" id="PF07694">
    <property type="entry name" value="5TM-5TMR_LYT"/>
    <property type="match status" value="1"/>
</dbReference>
<sequence>MSVFKDFLHNLFYILTPIFLYVTFWGGFGFQRNRKMTRIFFFILCVSSMVLSMTFPVVLNNGITFDLRHVPLIIGTLYGGWGMGLALLLFQNAYRAIWIGMESILFAIYFSSLVYLFFLGFSKYYHSIKLTKKILYYMLVLLIVASLATVFPSTIFADTRTEIAYYMVQFFFIYSCVSFLVIYTLEKILLNERLKGDLRKSEQLRLVSELAASVAHEVRNPMTVARGFIQLLQSNANLTENEKKYMQLTLSEIDRAQLIISDYLSLAKPKDVELETINVAFTMDKVRHTIQAYALMNNVSVYLDVPSHLKIRGDEKELTQVVLNLAKNGIEAMPQGGKLFLSAVHTGQHIRIKIADTGSGMTKEEVKQLGTAYYSTKEKGTGLGLMVSFSIIRSWGGHIQVNSKVGEGTEFIIQLPVITEKHDTPEKEPTMSV</sequence>
<reference evidence="16 17" key="1">
    <citation type="submission" date="2018-10" db="EMBL/GenBank/DDBJ databases">
        <title>Bacillus Keqinensis sp. nov., a moderately halophilic bacterium isolated from a saline-alkaline lake.</title>
        <authorList>
            <person name="Wang H."/>
        </authorList>
    </citation>
    <scope>NUCLEOTIDE SEQUENCE [LARGE SCALE GENOMIC DNA]</scope>
    <source>
        <strain evidence="16 17">KQ-3</strain>
    </source>
</reference>
<dbReference type="EC" id="2.7.13.3" evidence="3"/>
<evidence type="ECO:0000256" key="10">
    <source>
        <dbReference type="ARBA" id="ARBA00022840"/>
    </source>
</evidence>
<proteinExistence type="predicted"/>
<keyword evidence="10" id="KW-0067">ATP-binding</keyword>
<dbReference type="EMBL" id="RHIB01000001">
    <property type="protein sequence ID" value="RNA70150.1"/>
    <property type="molecule type" value="Genomic_DNA"/>
</dbReference>
<dbReference type="Pfam" id="PF02518">
    <property type="entry name" value="HATPase_c"/>
    <property type="match status" value="1"/>
</dbReference>
<feature type="transmembrane region" description="Helical" evidence="14">
    <location>
        <begin position="70"/>
        <end position="90"/>
    </location>
</feature>
<comment type="catalytic activity">
    <reaction evidence="1">
        <text>ATP + protein L-histidine = ADP + protein N-phospho-L-histidine.</text>
        <dbReference type="EC" id="2.7.13.3"/>
    </reaction>
</comment>
<organism evidence="16 17">
    <name type="scientific">Alteribacter keqinensis</name>
    <dbReference type="NCBI Taxonomy" id="2483800"/>
    <lineage>
        <taxon>Bacteria</taxon>
        <taxon>Bacillati</taxon>
        <taxon>Bacillota</taxon>
        <taxon>Bacilli</taxon>
        <taxon>Bacillales</taxon>
        <taxon>Bacillaceae</taxon>
        <taxon>Alteribacter</taxon>
    </lineage>
</organism>
<dbReference type="Pfam" id="PF00512">
    <property type="entry name" value="HisKA"/>
    <property type="match status" value="1"/>
</dbReference>
<comment type="subcellular location">
    <subcellularLocation>
        <location evidence="2">Cell membrane</location>
        <topology evidence="2">Multi-pass membrane protein</topology>
    </subcellularLocation>
</comment>
<dbReference type="InterPro" id="IPR003661">
    <property type="entry name" value="HisK_dim/P_dom"/>
</dbReference>
<feature type="transmembrane region" description="Helical" evidence="14">
    <location>
        <begin position="7"/>
        <end position="27"/>
    </location>
</feature>
<evidence type="ECO:0000256" key="2">
    <source>
        <dbReference type="ARBA" id="ARBA00004651"/>
    </source>
</evidence>
<evidence type="ECO:0000313" key="17">
    <source>
        <dbReference type="Proteomes" id="UP000278746"/>
    </source>
</evidence>
<dbReference type="GO" id="GO:0005886">
    <property type="term" value="C:plasma membrane"/>
    <property type="evidence" value="ECO:0007669"/>
    <property type="project" value="UniProtKB-SubCell"/>
</dbReference>
<evidence type="ECO:0000256" key="13">
    <source>
        <dbReference type="ARBA" id="ARBA00023136"/>
    </source>
</evidence>
<dbReference type="AlphaFoldDB" id="A0A3M7TWZ5"/>
<dbReference type="PRINTS" id="PR00344">
    <property type="entry name" value="BCTRLSENSOR"/>
</dbReference>
<evidence type="ECO:0000256" key="9">
    <source>
        <dbReference type="ARBA" id="ARBA00022777"/>
    </source>
</evidence>
<dbReference type="InterPro" id="IPR036890">
    <property type="entry name" value="HATPase_C_sf"/>
</dbReference>
<evidence type="ECO:0000256" key="14">
    <source>
        <dbReference type="SAM" id="Phobius"/>
    </source>
</evidence>
<name>A0A3M7TWZ5_9BACI</name>
<evidence type="ECO:0000256" key="7">
    <source>
        <dbReference type="ARBA" id="ARBA00022692"/>
    </source>
</evidence>
<dbReference type="InterPro" id="IPR036097">
    <property type="entry name" value="HisK_dim/P_sf"/>
</dbReference>
<dbReference type="SUPFAM" id="SSF47384">
    <property type="entry name" value="Homodimeric domain of signal transducing histidine kinase"/>
    <property type="match status" value="1"/>
</dbReference>
<keyword evidence="17" id="KW-1185">Reference proteome</keyword>
<feature type="domain" description="Histidine kinase" evidence="15">
    <location>
        <begin position="213"/>
        <end position="419"/>
    </location>
</feature>
<feature type="transmembrane region" description="Helical" evidence="14">
    <location>
        <begin position="96"/>
        <end position="122"/>
    </location>
</feature>
<evidence type="ECO:0000256" key="1">
    <source>
        <dbReference type="ARBA" id="ARBA00000085"/>
    </source>
</evidence>
<keyword evidence="6" id="KW-0808">Transferase</keyword>
<dbReference type="Gene3D" id="3.30.565.10">
    <property type="entry name" value="Histidine kinase-like ATPase, C-terminal domain"/>
    <property type="match status" value="1"/>
</dbReference>
<dbReference type="PANTHER" id="PTHR43065:SF46">
    <property type="entry name" value="C4-DICARBOXYLATE TRANSPORT SENSOR PROTEIN DCTB"/>
    <property type="match status" value="1"/>
</dbReference>
<keyword evidence="7 14" id="KW-0812">Transmembrane</keyword>
<feature type="transmembrane region" description="Helical" evidence="14">
    <location>
        <begin position="39"/>
        <end position="58"/>
    </location>
</feature>
<keyword evidence="13 14" id="KW-0472">Membrane</keyword>
<keyword evidence="9" id="KW-0418">Kinase</keyword>
<keyword evidence="11 14" id="KW-1133">Transmembrane helix</keyword>
<dbReference type="OrthoDB" id="9815750at2"/>
<dbReference type="CDD" id="cd00082">
    <property type="entry name" value="HisKA"/>
    <property type="match status" value="1"/>
</dbReference>
<dbReference type="Proteomes" id="UP000278746">
    <property type="component" value="Unassembled WGS sequence"/>
</dbReference>
<evidence type="ECO:0000259" key="15">
    <source>
        <dbReference type="PROSITE" id="PS50109"/>
    </source>
</evidence>
<evidence type="ECO:0000256" key="6">
    <source>
        <dbReference type="ARBA" id="ARBA00022679"/>
    </source>
</evidence>
<feature type="transmembrane region" description="Helical" evidence="14">
    <location>
        <begin position="163"/>
        <end position="185"/>
    </location>
</feature>
<feature type="transmembrane region" description="Helical" evidence="14">
    <location>
        <begin position="134"/>
        <end position="157"/>
    </location>
</feature>
<evidence type="ECO:0000256" key="5">
    <source>
        <dbReference type="ARBA" id="ARBA00022553"/>
    </source>
</evidence>
<dbReference type="SUPFAM" id="SSF55874">
    <property type="entry name" value="ATPase domain of HSP90 chaperone/DNA topoisomerase II/histidine kinase"/>
    <property type="match status" value="1"/>
</dbReference>
<keyword evidence="12" id="KW-0902">Two-component regulatory system</keyword>
<dbReference type="PANTHER" id="PTHR43065">
    <property type="entry name" value="SENSOR HISTIDINE KINASE"/>
    <property type="match status" value="1"/>
</dbReference>
<dbReference type="PROSITE" id="PS50109">
    <property type="entry name" value="HIS_KIN"/>
    <property type="match status" value="1"/>
</dbReference>
<dbReference type="InterPro" id="IPR011620">
    <property type="entry name" value="Sig_transdc_His_kinase_LytS_TM"/>
</dbReference>
<protein>
    <recommendedName>
        <fullName evidence="3">histidine kinase</fullName>
        <ecNumber evidence="3">2.7.13.3</ecNumber>
    </recommendedName>
</protein>
<evidence type="ECO:0000256" key="11">
    <source>
        <dbReference type="ARBA" id="ARBA00022989"/>
    </source>
</evidence>
<comment type="caution">
    <text evidence="16">The sequence shown here is derived from an EMBL/GenBank/DDBJ whole genome shotgun (WGS) entry which is preliminary data.</text>
</comment>
<evidence type="ECO:0000313" key="16">
    <source>
        <dbReference type="EMBL" id="RNA70150.1"/>
    </source>
</evidence>
<dbReference type="SMART" id="SM00387">
    <property type="entry name" value="HATPase_c"/>
    <property type="match status" value="1"/>
</dbReference>
<dbReference type="RefSeq" id="WP_122897660.1">
    <property type="nucleotide sequence ID" value="NZ_RHIB01000001.1"/>
</dbReference>
<dbReference type="GO" id="GO:0071555">
    <property type="term" value="P:cell wall organization"/>
    <property type="evidence" value="ECO:0007669"/>
    <property type="project" value="InterPro"/>
</dbReference>
<dbReference type="Gene3D" id="1.10.287.130">
    <property type="match status" value="1"/>
</dbReference>
<evidence type="ECO:0000256" key="3">
    <source>
        <dbReference type="ARBA" id="ARBA00012438"/>
    </source>
</evidence>
<evidence type="ECO:0000256" key="4">
    <source>
        <dbReference type="ARBA" id="ARBA00022475"/>
    </source>
</evidence>
<keyword evidence="5" id="KW-0597">Phosphoprotein</keyword>
<accession>A0A3M7TWZ5</accession>
<keyword evidence="4" id="KW-1003">Cell membrane</keyword>
<dbReference type="InterPro" id="IPR003594">
    <property type="entry name" value="HATPase_dom"/>
</dbReference>
<evidence type="ECO:0000256" key="12">
    <source>
        <dbReference type="ARBA" id="ARBA00023012"/>
    </source>
</evidence>
<dbReference type="GO" id="GO:0005524">
    <property type="term" value="F:ATP binding"/>
    <property type="evidence" value="ECO:0007669"/>
    <property type="project" value="UniProtKB-KW"/>
</dbReference>
<dbReference type="SMART" id="SM00388">
    <property type="entry name" value="HisKA"/>
    <property type="match status" value="1"/>
</dbReference>
<dbReference type="GO" id="GO:0000155">
    <property type="term" value="F:phosphorelay sensor kinase activity"/>
    <property type="evidence" value="ECO:0007669"/>
    <property type="project" value="InterPro"/>
</dbReference>
<evidence type="ECO:0000256" key="8">
    <source>
        <dbReference type="ARBA" id="ARBA00022741"/>
    </source>
</evidence>
<dbReference type="InterPro" id="IPR005467">
    <property type="entry name" value="His_kinase_dom"/>
</dbReference>